<dbReference type="Pfam" id="PF11927">
    <property type="entry name" value="HODM_asu-like"/>
    <property type="match status" value="1"/>
</dbReference>
<organism evidence="1">
    <name type="scientific">freshwater metagenome</name>
    <dbReference type="NCBI Taxonomy" id="449393"/>
    <lineage>
        <taxon>unclassified sequences</taxon>
        <taxon>metagenomes</taxon>
        <taxon>ecological metagenomes</taxon>
    </lineage>
</organism>
<dbReference type="EMBL" id="CAESAJ010000071">
    <property type="protein sequence ID" value="CAB4338398.1"/>
    <property type="molecule type" value="Genomic_DNA"/>
</dbReference>
<accession>A0A6J5ZAB3</accession>
<reference evidence="1" key="1">
    <citation type="submission" date="2020-05" db="EMBL/GenBank/DDBJ databases">
        <authorList>
            <person name="Chiriac C."/>
            <person name="Salcher M."/>
            <person name="Ghai R."/>
            <person name="Kavagutti S V."/>
        </authorList>
    </citation>
    <scope>NUCLEOTIDE SEQUENCE</scope>
</reference>
<dbReference type="AlphaFoldDB" id="A0A6J5ZAB3"/>
<dbReference type="InterPro" id="IPR021848">
    <property type="entry name" value="HODM_asu-like"/>
</dbReference>
<name>A0A6J5ZAB3_9ZZZZ</name>
<evidence type="ECO:0000313" key="1">
    <source>
        <dbReference type="EMBL" id="CAB4338398.1"/>
    </source>
</evidence>
<proteinExistence type="predicted"/>
<protein>
    <submittedName>
        <fullName evidence="1">Unannotated protein</fullName>
    </submittedName>
</protein>
<gene>
    <name evidence="1" type="ORF">UFOPK3770_00749</name>
</gene>
<sequence>MTYMPVDGKPDRVHIGARVLDLAHWIEINDDYESDVNKKRELLRDKHDRVFVSLPLGDIGSQEVLDLLAEHLPRTFPDRWPGQVEIDSSLHPLEAAALLVQEDLCVMTQVGADWVLSAACLCFPSRWDVRDKIGKNLLGIHEPVPHYEEKIGVATQNIFDKLTVDRPIWRVNWTVMDSGELHQPVAVRDPAAMQVTQENIEQTLYFRRERQTLRKLPKSGDILFTIRTYSNSFAEVLQDFPEFRRNIGTTVAGASPQTVDYKGWAKILNDLQAWSQA</sequence>